<dbReference type="InterPro" id="IPR032466">
    <property type="entry name" value="Metal_Hydrolase"/>
</dbReference>
<dbReference type="CDD" id="cd01301">
    <property type="entry name" value="rDP_like"/>
    <property type="match status" value="1"/>
</dbReference>
<keyword evidence="2" id="KW-1185">Reference proteome</keyword>
<evidence type="ECO:0000313" key="2">
    <source>
        <dbReference type="Proteomes" id="UP000323521"/>
    </source>
</evidence>
<dbReference type="Pfam" id="PF01244">
    <property type="entry name" value="Peptidase_M19"/>
    <property type="match status" value="1"/>
</dbReference>
<evidence type="ECO:0000313" key="1">
    <source>
        <dbReference type="EMBL" id="ATW28367.1"/>
    </source>
</evidence>
<reference evidence="1 2" key="1">
    <citation type="submission" date="2016-10" db="EMBL/GenBank/DDBJ databases">
        <title>Complete Genome Sequence of Peptococcaceae strain DCMF.</title>
        <authorList>
            <person name="Edwards R.J."/>
            <person name="Holland S.I."/>
            <person name="Deshpande N.P."/>
            <person name="Wong Y.K."/>
            <person name="Ertan H."/>
            <person name="Manefield M."/>
            <person name="Russell T.L."/>
            <person name="Lee M.J."/>
        </authorList>
    </citation>
    <scope>NUCLEOTIDE SEQUENCE [LARGE SCALE GENOMIC DNA]</scope>
    <source>
        <strain evidence="1 2">DCMF</strain>
    </source>
</reference>
<protein>
    <recommendedName>
        <fullName evidence="3">Membrane dipeptidase</fullName>
    </recommendedName>
</protein>
<dbReference type="PANTHER" id="PTHR10443">
    <property type="entry name" value="MICROSOMAL DIPEPTIDASE"/>
    <property type="match status" value="1"/>
</dbReference>
<dbReference type="GO" id="GO:0006508">
    <property type="term" value="P:proteolysis"/>
    <property type="evidence" value="ECO:0007669"/>
    <property type="project" value="InterPro"/>
</dbReference>
<sequence length="313" mass="35168">MIIADAHCDTLLKITDQNSLYDLGDHAHVDLKRLKNNVHLQVFAAFIQSRYKPFQSLQSGLKLIEIFHREMEKNHPYVKVVTTREDLKNLENDERIHTLLSIEGGEILCGDIFLLKVLFRLGVRSICLTWNQRNEIADGCWESNSGSGLTSFGITVINQMNLLGMLIDVSHISERGFWSVLEHTQQPILVSHANCKRLCPHIRNLDDGQIKALRANGGVMGITFTPDFLGSGMITVDDVLKHIDYAVSLVGPDYVGLGSDFDGTDHLPQGLEDVTKIFLIAEGLLKRGYRSTDIEKIMGDNFVRLCKKVLPEK</sequence>
<dbReference type="EMBL" id="CP017634">
    <property type="protein sequence ID" value="ATW28367.1"/>
    <property type="molecule type" value="Genomic_DNA"/>
</dbReference>
<dbReference type="GO" id="GO:0070573">
    <property type="term" value="F:metallodipeptidase activity"/>
    <property type="evidence" value="ECO:0007669"/>
    <property type="project" value="InterPro"/>
</dbReference>
<dbReference type="SUPFAM" id="SSF51556">
    <property type="entry name" value="Metallo-dependent hydrolases"/>
    <property type="match status" value="1"/>
</dbReference>
<dbReference type="RefSeq" id="WP_148133414.1">
    <property type="nucleotide sequence ID" value="NZ_CP017634.1"/>
</dbReference>
<dbReference type="AlphaFoldDB" id="A0A3G1L124"/>
<dbReference type="PANTHER" id="PTHR10443:SF12">
    <property type="entry name" value="DIPEPTIDASE"/>
    <property type="match status" value="1"/>
</dbReference>
<dbReference type="Proteomes" id="UP000323521">
    <property type="component" value="Chromosome"/>
</dbReference>
<organism evidence="1 2">
    <name type="scientific">Formimonas warabiya</name>
    <dbReference type="NCBI Taxonomy" id="1761012"/>
    <lineage>
        <taxon>Bacteria</taxon>
        <taxon>Bacillati</taxon>
        <taxon>Bacillota</taxon>
        <taxon>Clostridia</taxon>
        <taxon>Eubacteriales</taxon>
        <taxon>Peptococcaceae</taxon>
        <taxon>Candidatus Formimonas</taxon>
    </lineage>
</organism>
<dbReference type="PROSITE" id="PS51365">
    <property type="entry name" value="RENAL_DIPEPTIDASE_2"/>
    <property type="match status" value="1"/>
</dbReference>
<dbReference type="OrthoDB" id="9804920at2"/>
<evidence type="ECO:0008006" key="3">
    <source>
        <dbReference type="Google" id="ProtNLM"/>
    </source>
</evidence>
<dbReference type="InterPro" id="IPR008257">
    <property type="entry name" value="Pept_M19"/>
</dbReference>
<accession>A0A3G1L124</accession>
<dbReference type="KEGG" id="fwa:DCMF_05030"/>
<dbReference type="Gene3D" id="3.20.20.140">
    <property type="entry name" value="Metal-dependent hydrolases"/>
    <property type="match status" value="1"/>
</dbReference>
<name>A0A3G1L124_FORW1</name>
<proteinExistence type="predicted"/>
<gene>
    <name evidence="1" type="ORF">DCMF_05030</name>
</gene>